<reference evidence="6 7" key="1">
    <citation type="journal article" date="2016" name="Proc. Natl. Acad. Sci. U.S.A.">
        <title>Comparative genomics of biotechnologically important yeasts.</title>
        <authorList>
            <person name="Riley R."/>
            <person name="Haridas S."/>
            <person name="Wolfe K.H."/>
            <person name="Lopes M.R."/>
            <person name="Hittinger C.T."/>
            <person name="Goeker M."/>
            <person name="Salamov A.A."/>
            <person name="Wisecaver J.H."/>
            <person name="Long T.M."/>
            <person name="Calvey C.H."/>
            <person name="Aerts A.L."/>
            <person name="Barry K.W."/>
            <person name="Choi C."/>
            <person name="Clum A."/>
            <person name="Coughlan A.Y."/>
            <person name="Deshpande S."/>
            <person name="Douglass A.P."/>
            <person name="Hanson S.J."/>
            <person name="Klenk H.-P."/>
            <person name="LaButti K.M."/>
            <person name="Lapidus A."/>
            <person name="Lindquist E.A."/>
            <person name="Lipzen A.M."/>
            <person name="Meier-Kolthoff J.P."/>
            <person name="Ohm R.A."/>
            <person name="Otillar R.P."/>
            <person name="Pangilinan J.L."/>
            <person name="Peng Y."/>
            <person name="Rokas A."/>
            <person name="Rosa C.A."/>
            <person name="Scheuner C."/>
            <person name="Sibirny A.A."/>
            <person name="Slot J.C."/>
            <person name="Stielow J.B."/>
            <person name="Sun H."/>
            <person name="Kurtzman C.P."/>
            <person name="Blackwell M."/>
            <person name="Grigoriev I.V."/>
            <person name="Jeffries T.W."/>
        </authorList>
    </citation>
    <scope>NUCLEOTIDE SEQUENCE [LARGE SCALE GENOMIC DNA]</scope>
    <source>
        <strain evidence="6 7">NRRL Y-11557</strain>
    </source>
</reference>
<feature type="binding site" evidence="5">
    <location>
        <position position="213"/>
    </location>
    <ligand>
        <name>Fe cation</name>
        <dbReference type="ChEBI" id="CHEBI:24875"/>
        <note>catalytic</note>
    </ligand>
</feature>
<dbReference type="EMBL" id="KV454298">
    <property type="protein sequence ID" value="ODQ71345.1"/>
    <property type="molecule type" value="Genomic_DNA"/>
</dbReference>
<proteinExistence type="inferred from homology"/>
<name>A0A1E3Q0X4_LIPST</name>
<comment type="similarity">
    <text evidence="1">Belongs to the carotenoid oxygenase family.</text>
</comment>
<dbReference type="Proteomes" id="UP000094385">
    <property type="component" value="Unassembled WGS sequence"/>
</dbReference>
<dbReference type="OrthoDB" id="407010at2759"/>
<dbReference type="PANTHER" id="PTHR10543:SF24">
    <property type="entry name" value="CAROTENOID ISOMEROOXYGENASE"/>
    <property type="match status" value="1"/>
</dbReference>
<dbReference type="GO" id="GO:0010436">
    <property type="term" value="F:carotenoid dioxygenase activity"/>
    <property type="evidence" value="ECO:0007669"/>
    <property type="project" value="TreeGrafter"/>
</dbReference>
<feature type="binding site" evidence="5">
    <location>
        <position position="260"/>
    </location>
    <ligand>
        <name>Fe cation</name>
        <dbReference type="ChEBI" id="CHEBI:24875"/>
        <note>catalytic</note>
    </ligand>
</feature>
<evidence type="ECO:0000256" key="5">
    <source>
        <dbReference type="PIRSR" id="PIRSR604294-1"/>
    </source>
</evidence>
<gene>
    <name evidence="6" type="ORF">LIPSTDRAFT_73982</name>
</gene>
<dbReference type="Pfam" id="PF03055">
    <property type="entry name" value="RPE65"/>
    <property type="match status" value="1"/>
</dbReference>
<evidence type="ECO:0000313" key="7">
    <source>
        <dbReference type="Proteomes" id="UP000094385"/>
    </source>
</evidence>
<dbReference type="GO" id="GO:0046872">
    <property type="term" value="F:metal ion binding"/>
    <property type="evidence" value="ECO:0007669"/>
    <property type="project" value="UniProtKB-KW"/>
</dbReference>
<comment type="cofactor">
    <cofactor evidence="5">
        <name>Fe(2+)</name>
        <dbReference type="ChEBI" id="CHEBI:29033"/>
    </cofactor>
    <text evidence="5">Binds 1 Fe(2+) ion per subunit.</text>
</comment>
<dbReference type="PANTHER" id="PTHR10543">
    <property type="entry name" value="BETA-CAROTENE DIOXYGENASE"/>
    <property type="match status" value="1"/>
</dbReference>
<sequence>MAVEKPTTHVNNWPNAAGFGDLEDTTTPISLDITGKIPSYVYGSLFRAGPGSYTVPLTKKPGQSFKVYHWFDGFAQFHKFDVSPPSAEFPNGRVMYRSKSGSDALKAEIDEHDGSPVSTSFAYRDPCKTRFAKFFTKFDRSDDVSARNISVTINPKFPSSMSGDSELVVKTDTNQLLRLNNETLESEERFSWGAMKSDDIEKALLKGPLSAAHSCFDEGIEFNYVLNFGKNVSYTIFSLDRTRTTTIHAVIPVSRAVYIHSFFLTKKYIVLCLWQANFKYRGLAVLWNRNALDSIDRTWNPNTNTEWIVIPRDGSARHDNSKIKVFKSDPFFCFHTINAYDDGDDIVLDLSQFNDHGILWDLTVEALRSDTATGVLDPDRAPRYTRWRLPSVSKATKHGAAVLEAQSAQYLDNIELPTMNPAKSLTKQKYVYGINTDGNSSFFNKLIKLDIDTLETKFWSENACSPSEALFVADPNGKEEDDGVLLTVVLDGLRNRSMLVILDASTMNELCRATMPTDKIVGHGFHGSVLLK</sequence>
<dbReference type="AlphaFoldDB" id="A0A1E3Q0X4"/>
<keyword evidence="4 5" id="KW-0408">Iron</keyword>
<feature type="binding site" evidence="5">
    <location>
        <position position="526"/>
    </location>
    <ligand>
        <name>Fe cation</name>
        <dbReference type="ChEBI" id="CHEBI:24875"/>
        <note>catalytic</note>
    </ligand>
</feature>
<evidence type="ECO:0008006" key="8">
    <source>
        <dbReference type="Google" id="ProtNLM"/>
    </source>
</evidence>
<protein>
    <recommendedName>
        <fullName evidence="8">Carotenoid oxygenase</fullName>
    </recommendedName>
</protein>
<dbReference type="InterPro" id="IPR004294">
    <property type="entry name" value="Carotenoid_Oase"/>
</dbReference>
<feature type="binding site" evidence="5">
    <location>
        <position position="335"/>
    </location>
    <ligand>
        <name>Fe cation</name>
        <dbReference type="ChEBI" id="CHEBI:24875"/>
        <note>catalytic</note>
    </ligand>
</feature>
<evidence type="ECO:0000256" key="1">
    <source>
        <dbReference type="ARBA" id="ARBA00006787"/>
    </source>
</evidence>
<dbReference type="GO" id="GO:0016121">
    <property type="term" value="P:carotene catabolic process"/>
    <property type="evidence" value="ECO:0007669"/>
    <property type="project" value="TreeGrafter"/>
</dbReference>
<organism evidence="6 7">
    <name type="scientific">Lipomyces starkeyi NRRL Y-11557</name>
    <dbReference type="NCBI Taxonomy" id="675824"/>
    <lineage>
        <taxon>Eukaryota</taxon>
        <taxon>Fungi</taxon>
        <taxon>Dikarya</taxon>
        <taxon>Ascomycota</taxon>
        <taxon>Saccharomycotina</taxon>
        <taxon>Lipomycetes</taxon>
        <taxon>Lipomycetales</taxon>
        <taxon>Lipomycetaceae</taxon>
        <taxon>Lipomyces</taxon>
    </lineage>
</organism>
<evidence type="ECO:0000313" key="6">
    <source>
        <dbReference type="EMBL" id="ODQ71345.1"/>
    </source>
</evidence>
<evidence type="ECO:0000256" key="2">
    <source>
        <dbReference type="ARBA" id="ARBA00022723"/>
    </source>
</evidence>
<keyword evidence="7" id="KW-1185">Reference proteome</keyword>
<keyword evidence="2 5" id="KW-0479">Metal-binding</keyword>
<dbReference type="STRING" id="675824.A0A1E3Q0X4"/>
<keyword evidence="3" id="KW-0560">Oxidoreductase</keyword>
<evidence type="ECO:0000256" key="3">
    <source>
        <dbReference type="ARBA" id="ARBA00023002"/>
    </source>
</evidence>
<accession>A0A1E3Q0X4</accession>
<evidence type="ECO:0000256" key="4">
    <source>
        <dbReference type="ARBA" id="ARBA00023004"/>
    </source>
</evidence>